<dbReference type="Gene3D" id="3.30.70.100">
    <property type="match status" value="1"/>
</dbReference>
<dbReference type="AlphaFoldDB" id="A0A370R4K2"/>
<dbReference type="PANTHER" id="PTHR39169:SF1">
    <property type="entry name" value="MONOOXYGENASE YDHR-RELATED"/>
    <property type="match status" value="1"/>
</dbReference>
<name>A0A370R4K2_9GAMM</name>
<protein>
    <submittedName>
        <fullName evidence="1">Putative monooxygenase ydhR</fullName>
    </submittedName>
</protein>
<dbReference type="PANTHER" id="PTHR39169">
    <property type="match status" value="1"/>
</dbReference>
<accession>A0A370R4K2</accession>
<evidence type="ECO:0000313" key="2">
    <source>
        <dbReference type="Proteomes" id="UP000254848"/>
    </source>
</evidence>
<dbReference type="Pfam" id="PF08803">
    <property type="entry name" value="ydhR"/>
    <property type="match status" value="1"/>
</dbReference>
<dbReference type="InterPro" id="IPR011008">
    <property type="entry name" value="Dimeric_a/b-barrel"/>
</dbReference>
<keyword evidence="1" id="KW-0560">Oxidoreductase</keyword>
<dbReference type="NCBIfam" id="NF008333">
    <property type="entry name" value="PRK11118.1"/>
    <property type="match status" value="1"/>
</dbReference>
<organism evidence="1 2">
    <name type="scientific">Enterobacillus tribolii</name>
    <dbReference type="NCBI Taxonomy" id="1487935"/>
    <lineage>
        <taxon>Bacteria</taxon>
        <taxon>Pseudomonadati</taxon>
        <taxon>Pseudomonadota</taxon>
        <taxon>Gammaproteobacteria</taxon>
        <taxon>Enterobacterales</taxon>
        <taxon>Hafniaceae</taxon>
        <taxon>Enterobacillus</taxon>
    </lineage>
</organism>
<dbReference type="SUPFAM" id="SSF54909">
    <property type="entry name" value="Dimeric alpha+beta barrel"/>
    <property type="match status" value="1"/>
</dbReference>
<dbReference type="GO" id="GO:0004497">
    <property type="term" value="F:monooxygenase activity"/>
    <property type="evidence" value="ECO:0007669"/>
    <property type="project" value="UniProtKB-KW"/>
</dbReference>
<comment type="caution">
    <text evidence="1">The sequence shown here is derived from an EMBL/GenBank/DDBJ whole genome shotgun (WGS) entry which is preliminary data.</text>
</comment>
<sequence length="105" mass="11550">MTVLLQIDFKMPAEMLGENLSQMAVPLAQSITEEEGFISKIWTENEQAGEAGGIYLFADKASAERYATMHSKRVAEMGAQDIRCKLFDINLPLTTITRGNLNPAG</sequence>
<dbReference type="OrthoDB" id="1440627at2"/>
<dbReference type="RefSeq" id="WP_115457078.1">
    <property type="nucleotide sequence ID" value="NZ_QRAP01000001.1"/>
</dbReference>
<reference evidence="1 2" key="1">
    <citation type="submission" date="2018-07" db="EMBL/GenBank/DDBJ databases">
        <title>Genomic Encyclopedia of Type Strains, Phase IV (KMG-IV): sequencing the most valuable type-strain genomes for metagenomic binning, comparative biology and taxonomic classification.</title>
        <authorList>
            <person name="Goeker M."/>
        </authorList>
    </citation>
    <scope>NUCLEOTIDE SEQUENCE [LARGE SCALE GENOMIC DNA]</scope>
    <source>
        <strain evidence="1 2">DSM 103736</strain>
    </source>
</reference>
<keyword evidence="2" id="KW-1185">Reference proteome</keyword>
<proteinExistence type="predicted"/>
<keyword evidence="1" id="KW-0503">Monooxygenase</keyword>
<gene>
    <name evidence="1" type="ORF">C8D90_101802</name>
</gene>
<dbReference type="InterPro" id="IPR014910">
    <property type="entry name" value="YdhR"/>
</dbReference>
<evidence type="ECO:0000313" key="1">
    <source>
        <dbReference type="EMBL" id="RDK97354.1"/>
    </source>
</evidence>
<dbReference type="EMBL" id="QRAP01000001">
    <property type="protein sequence ID" value="RDK97354.1"/>
    <property type="molecule type" value="Genomic_DNA"/>
</dbReference>
<dbReference type="Proteomes" id="UP000254848">
    <property type="component" value="Unassembled WGS sequence"/>
</dbReference>